<comment type="caution">
    <text evidence="3">The sequence shown here is derived from an EMBL/GenBank/DDBJ whole genome shotgun (WGS) entry which is preliminary data.</text>
</comment>
<sequence>MRASFIPVLVAAGAALVESKCNKVCVVDDCLGILKSSEVEARASPFCSAWLQPKVTKSVTATETSSGTVTKSLEASTETSTIRQTSVTSIINTFTSYSPEPTVTVTSTSTSYEDVQTIAPGQALKRRSGLGEFPGLEAFGDAKISSACSCIVSIPSPTTTVTQTVATTTAVVLATYTASASEVVVSVTETVVATTEIDTTVVSPATSTATATVVDIEPMVSSSACSACNPGPGLTRSILRIEGATDTIYEGCIYSGPCTVTTPSGGQHLCDSTNNGANPSPNDTPTCDIKTAGDTCGFGFDGTWSSSFQDYFITSIGTTTQTGSQFWGLLQNYQFTPVGGCQFAVSAGDEILWAYDAFNKNYFLKTTASVTETTVGSPVTVTVVDGMTGSIVPGAQIANVVTDTNGQAMLLFTRKGTFSLKATRADSIRSNAVIITVN</sequence>
<name>A0A9P9WC53_9PEZI</name>
<dbReference type="EMBL" id="JAFIMR010000044">
    <property type="protein sequence ID" value="KAI1856394.1"/>
    <property type="molecule type" value="Genomic_DNA"/>
</dbReference>
<keyword evidence="1" id="KW-0732">Signal</keyword>
<accession>A0A9P9WC53</accession>
<dbReference type="AlphaFoldDB" id="A0A9P9WC53"/>
<dbReference type="InterPro" id="IPR027954">
    <property type="entry name" value="Transcobalamin-like_C"/>
</dbReference>
<dbReference type="Proteomes" id="UP000829685">
    <property type="component" value="Unassembled WGS sequence"/>
</dbReference>
<evidence type="ECO:0000256" key="1">
    <source>
        <dbReference type="SAM" id="SignalP"/>
    </source>
</evidence>
<gene>
    <name evidence="3" type="ORF">JX265_011641</name>
</gene>
<proteinExistence type="predicted"/>
<reference evidence="3" key="1">
    <citation type="submission" date="2021-03" db="EMBL/GenBank/DDBJ databases">
        <title>Revisited historic fungal species revealed as producer of novel bioactive compounds through whole genome sequencing and comparative genomics.</title>
        <authorList>
            <person name="Vignolle G.A."/>
            <person name="Hochenegger N."/>
            <person name="Mach R.L."/>
            <person name="Mach-Aigner A.R."/>
            <person name="Javad Rahimi M."/>
            <person name="Salim K.A."/>
            <person name="Chan C.M."/>
            <person name="Lim L.B.L."/>
            <person name="Cai F."/>
            <person name="Druzhinina I.S."/>
            <person name="U'Ren J.M."/>
            <person name="Derntl C."/>
        </authorList>
    </citation>
    <scope>NUCLEOTIDE SEQUENCE</scope>
    <source>
        <strain evidence="3">TUCIM 5799</strain>
    </source>
</reference>
<protein>
    <recommendedName>
        <fullName evidence="2">Transcobalamin-like C-terminal domain-containing protein</fullName>
    </recommendedName>
</protein>
<organism evidence="3 4">
    <name type="scientific">Neoarthrinium moseri</name>
    <dbReference type="NCBI Taxonomy" id="1658444"/>
    <lineage>
        <taxon>Eukaryota</taxon>
        <taxon>Fungi</taxon>
        <taxon>Dikarya</taxon>
        <taxon>Ascomycota</taxon>
        <taxon>Pezizomycotina</taxon>
        <taxon>Sordariomycetes</taxon>
        <taxon>Xylariomycetidae</taxon>
        <taxon>Amphisphaeriales</taxon>
        <taxon>Apiosporaceae</taxon>
        <taxon>Neoarthrinium</taxon>
    </lineage>
</organism>
<feature type="signal peptide" evidence="1">
    <location>
        <begin position="1"/>
        <end position="19"/>
    </location>
</feature>
<evidence type="ECO:0000313" key="3">
    <source>
        <dbReference type="EMBL" id="KAI1856394.1"/>
    </source>
</evidence>
<feature type="domain" description="Transcobalamin-like C-terminal" evidence="2">
    <location>
        <begin position="307"/>
        <end position="356"/>
    </location>
</feature>
<keyword evidence="4" id="KW-1185">Reference proteome</keyword>
<evidence type="ECO:0000313" key="4">
    <source>
        <dbReference type="Proteomes" id="UP000829685"/>
    </source>
</evidence>
<dbReference type="Pfam" id="PF14478">
    <property type="entry name" value="DUF4430"/>
    <property type="match status" value="1"/>
</dbReference>
<evidence type="ECO:0000259" key="2">
    <source>
        <dbReference type="Pfam" id="PF14478"/>
    </source>
</evidence>
<feature type="chain" id="PRO_5040361129" description="Transcobalamin-like C-terminal domain-containing protein" evidence="1">
    <location>
        <begin position="20"/>
        <end position="438"/>
    </location>
</feature>